<protein>
    <submittedName>
        <fullName evidence="3">SDR family oxidoreductase</fullName>
    </submittedName>
</protein>
<dbReference type="SUPFAM" id="SSF51735">
    <property type="entry name" value="NAD(P)-binding Rossmann-fold domains"/>
    <property type="match status" value="1"/>
</dbReference>
<dbReference type="RefSeq" id="WP_066580739.1">
    <property type="nucleotide sequence ID" value="NZ_CP018820.1"/>
</dbReference>
<dbReference type="PROSITE" id="PS00061">
    <property type="entry name" value="ADH_SHORT"/>
    <property type="match status" value="1"/>
</dbReference>
<dbReference type="PRINTS" id="PR00080">
    <property type="entry name" value="SDRFAMILY"/>
</dbReference>
<reference evidence="4" key="2">
    <citation type="submission" date="2016-12" db="EMBL/GenBank/DDBJ databases">
        <title>Whole genome sequencing of Sphingomonas sp. ABOJV.</title>
        <authorList>
            <person name="Conlan S."/>
            <person name="Thomas P.J."/>
            <person name="Mullikin J."/>
            <person name="Palmore T.N."/>
            <person name="Frank K.M."/>
            <person name="Segre J.A."/>
        </authorList>
    </citation>
    <scope>NUCLEOTIDE SEQUENCE [LARGE SCALE GENOMIC DNA]</scope>
    <source>
        <strain evidence="4">ABOJV</strain>
    </source>
</reference>
<evidence type="ECO:0000313" key="3">
    <source>
        <dbReference type="EMBL" id="RSV00740.1"/>
    </source>
</evidence>
<evidence type="ECO:0000313" key="2">
    <source>
        <dbReference type="EMBL" id="APR51084.1"/>
    </source>
</evidence>
<dbReference type="GeneID" id="44131001"/>
<evidence type="ECO:0000313" key="5">
    <source>
        <dbReference type="Proteomes" id="UP000286681"/>
    </source>
</evidence>
<dbReference type="FunFam" id="3.40.50.720:FF:000084">
    <property type="entry name" value="Short-chain dehydrogenase reductase"/>
    <property type="match status" value="1"/>
</dbReference>
<dbReference type="EMBL" id="QQWO01000015">
    <property type="protein sequence ID" value="RSV00740.1"/>
    <property type="molecule type" value="Genomic_DNA"/>
</dbReference>
<dbReference type="Proteomes" id="UP000286681">
    <property type="component" value="Unassembled WGS sequence"/>
</dbReference>
<dbReference type="Proteomes" id="UP000185161">
    <property type="component" value="Chromosome"/>
</dbReference>
<dbReference type="EMBL" id="CP018820">
    <property type="protein sequence ID" value="APR51084.1"/>
    <property type="molecule type" value="Genomic_DNA"/>
</dbReference>
<name>A0A1L6J5D8_9SPHN</name>
<dbReference type="InterPro" id="IPR036291">
    <property type="entry name" value="NAD(P)-bd_dom_sf"/>
</dbReference>
<gene>
    <name evidence="2" type="ORF">BRX40_00330</name>
    <name evidence="3" type="ORF">CA257_16840</name>
</gene>
<dbReference type="CDD" id="cd05233">
    <property type="entry name" value="SDR_c"/>
    <property type="match status" value="1"/>
</dbReference>
<organism evidence="2 4">
    <name type="scientific">Sphingomonas koreensis</name>
    <dbReference type="NCBI Taxonomy" id="93064"/>
    <lineage>
        <taxon>Bacteria</taxon>
        <taxon>Pseudomonadati</taxon>
        <taxon>Pseudomonadota</taxon>
        <taxon>Alphaproteobacteria</taxon>
        <taxon>Sphingomonadales</taxon>
        <taxon>Sphingomonadaceae</taxon>
        <taxon>Sphingomonas</taxon>
    </lineage>
</organism>
<dbReference type="STRING" id="93064.BRX40_00330"/>
<dbReference type="PRINTS" id="PR00081">
    <property type="entry name" value="GDHRDH"/>
</dbReference>
<dbReference type="Pfam" id="PF13561">
    <property type="entry name" value="adh_short_C2"/>
    <property type="match status" value="1"/>
</dbReference>
<keyword evidence="4" id="KW-1185">Reference proteome</keyword>
<comment type="similarity">
    <text evidence="1">Belongs to the short-chain dehydrogenases/reductases (SDR) family.</text>
</comment>
<dbReference type="GO" id="GO:0016616">
    <property type="term" value="F:oxidoreductase activity, acting on the CH-OH group of donors, NAD or NADP as acceptor"/>
    <property type="evidence" value="ECO:0007669"/>
    <property type="project" value="TreeGrafter"/>
</dbReference>
<dbReference type="KEGG" id="skr:BRX40_00330"/>
<reference evidence="3 5" key="3">
    <citation type="submission" date="2018-07" db="EMBL/GenBank/DDBJ databases">
        <title>Genomic and Epidemiologic Investigation of an Indolent Hospital Outbreak.</title>
        <authorList>
            <person name="Johnson R.C."/>
            <person name="Deming C."/>
            <person name="Conlan S."/>
            <person name="Zellmer C.J."/>
            <person name="Michelin A.V."/>
            <person name="Lee-Lin S."/>
            <person name="Thomas P.J."/>
            <person name="Park M."/>
            <person name="Weingarten R.A."/>
            <person name="Less J."/>
            <person name="Dekker J.P."/>
            <person name="Frank K.M."/>
            <person name="Musser K.A."/>
            <person name="Mcquiston J.R."/>
            <person name="Henderson D.K."/>
            <person name="Lau A.F."/>
            <person name="Palmore T.N."/>
            <person name="Segre J.A."/>
        </authorList>
    </citation>
    <scope>NUCLEOTIDE SEQUENCE [LARGE SCALE GENOMIC DNA]</scope>
    <source>
        <strain evidence="3 5">SK-NIH.Env10_0317</strain>
    </source>
</reference>
<dbReference type="InterPro" id="IPR020904">
    <property type="entry name" value="Sc_DH/Rdtase_CS"/>
</dbReference>
<reference evidence="2" key="1">
    <citation type="submission" date="2016-12" db="EMBL/GenBank/DDBJ databases">
        <title>Whole genome sequencing of Sphingomonas koreensis.</title>
        <authorList>
            <person name="Conlan S."/>
            <person name="Thomas P.J."/>
            <person name="Mullikin J."/>
            <person name="Palmore T.N."/>
            <person name="Frank K.M."/>
            <person name="Segre J.A."/>
        </authorList>
    </citation>
    <scope>NUCLEOTIDE SEQUENCE</scope>
    <source>
        <strain evidence="2">ABOJV</strain>
    </source>
</reference>
<dbReference type="OrthoDB" id="9779623at2"/>
<evidence type="ECO:0000313" key="4">
    <source>
        <dbReference type="Proteomes" id="UP000185161"/>
    </source>
</evidence>
<dbReference type="PANTHER" id="PTHR42760">
    <property type="entry name" value="SHORT-CHAIN DEHYDROGENASES/REDUCTASES FAMILY MEMBER"/>
    <property type="match status" value="1"/>
</dbReference>
<accession>A0A1L6J5D8</accession>
<proteinExistence type="inferred from homology"/>
<dbReference type="Gene3D" id="3.40.50.720">
    <property type="entry name" value="NAD(P)-binding Rossmann-like Domain"/>
    <property type="match status" value="1"/>
</dbReference>
<evidence type="ECO:0000256" key="1">
    <source>
        <dbReference type="ARBA" id="ARBA00006484"/>
    </source>
</evidence>
<dbReference type="InterPro" id="IPR002347">
    <property type="entry name" value="SDR_fam"/>
</dbReference>
<sequence length="256" mass="26631">MKLAGKRFIVTGAATGMGAATTAAFVREGAKVTGFYRSRGYEALAERLTGEAGSVHFLKVDVAEQDQVLPAFAQAVDWLGGLDGLIHAAAICPTTPAEDIRHEQLMDVLRVNVGGTMLTNQAALPYLKANGGGRIINFASSTGATGSAIKADYAASKGAVMAWSRSIATAWAKHDITVNMICPVISTDMYLATRAAMTPEQLAAHDASLATSIPLGGRFGDAERDFAPVAVFLAGDGAGFMTGQMFSVDGGVLMVR</sequence>
<dbReference type="AlphaFoldDB" id="A0A1L6J5D8"/>